<accession>A0AAV4WS17</accession>
<gene>
    <name evidence="1" type="ORF">CEXT_57191</name>
</gene>
<comment type="caution">
    <text evidence="1">The sequence shown here is derived from an EMBL/GenBank/DDBJ whole genome shotgun (WGS) entry which is preliminary data.</text>
</comment>
<dbReference type="EMBL" id="BPLR01016517">
    <property type="protein sequence ID" value="GIY84469.1"/>
    <property type="molecule type" value="Genomic_DNA"/>
</dbReference>
<protein>
    <submittedName>
        <fullName evidence="1">Uncharacterized protein</fullName>
    </submittedName>
</protein>
<name>A0AAV4WS17_CAEEX</name>
<organism evidence="1 2">
    <name type="scientific">Caerostris extrusa</name>
    <name type="common">Bark spider</name>
    <name type="synonym">Caerostris bankana</name>
    <dbReference type="NCBI Taxonomy" id="172846"/>
    <lineage>
        <taxon>Eukaryota</taxon>
        <taxon>Metazoa</taxon>
        <taxon>Ecdysozoa</taxon>
        <taxon>Arthropoda</taxon>
        <taxon>Chelicerata</taxon>
        <taxon>Arachnida</taxon>
        <taxon>Araneae</taxon>
        <taxon>Araneomorphae</taxon>
        <taxon>Entelegynae</taxon>
        <taxon>Araneoidea</taxon>
        <taxon>Araneidae</taxon>
        <taxon>Caerostris</taxon>
    </lineage>
</organism>
<dbReference type="Proteomes" id="UP001054945">
    <property type="component" value="Unassembled WGS sequence"/>
</dbReference>
<dbReference type="AlphaFoldDB" id="A0AAV4WS17"/>
<evidence type="ECO:0000313" key="1">
    <source>
        <dbReference type="EMBL" id="GIY84469.1"/>
    </source>
</evidence>
<reference evidence="1 2" key="1">
    <citation type="submission" date="2021-06" db="EMBL/GenBank/DDBJ databases">
        <title>Caerostris extrusa draft genome.</title>
        <authorList>
            <person name="Kono N."/>
            <person name="Arakawa K."/>
        </authorList>
    </citation>
    <scope>NUCLEOTIDE SEQUENCE [LARGE SCALE GENOMIC DNA]</scope>
</reference>
<keyword evidence="2" id="KW-1185">Reference proteome</keyword>
<evidence type="ECO:0000313" key="2">
    <source>
        <dbReference type="Proteomes" id="UP001054945"/>
    </source>
</evidence>
<proteinExistence type="predicted"/>
<sequence>MHGLASHGIATSHANYPSSLFFIKEKEQHQASSSMDDIYRLHAMALAQASHGPKKPQQLCIQFHMAVVLDHKNIIKFSRIVWIFTVYTDAAAFETVNSCRGWYWCSFGSFATFQWFLTVLQQYE</sequence>